<name>A0ABS8IA78_9NOSO</name>
<proteinExistence type="predicted"/>
<feature type="transmembrane region" description="Helical" evidence="2">
    <location>
        <begin position="274"/>
        <end position="298"/>
    </location>
</feature>
<sequence length="449" mass="50259">MLVEYRVMYRNAKRLTAIFLLVFLLIVSINFAVIAQDSSDGPSINLPSSQLCSVPPGLTTQQVIADNGLNQVKMGDRIRIRVKGLSAATRSATANATNSFDPRQLVLYLDGYELEDVHGEPVTVMVPGKDQRKFVDDDWLAFRLERTDSSQAAWNALLGRGSRYSINVIAGVGCPKKLAIPVSDRFSPPQLNIVLFSWRFWLCLLLLVAIILMFIRYCRNTLRSSGIEGIYSQKEVIGGQELLITEKAALKNEYRKSRIAQIFLGRKKLNRNPFSLSISQLAFWTFLIFGSYLIIYGITGDYTNILTQQSLILLGINSITTFGTSLIDGQGNEKKRKGSQRVSESFFYDILSDINGVNFHRFQTFIWTVALGLFFVWEVLKNLAMPEFDETLLALQGISAATYLGLRGQEQHGMIKEPEYTSTEDNSSEQPLPPEQDNPPKNDSSIPGG</sequence>
<dbReference type="Proteomes" id="UP001199525">
    <property type="component" value="Unassembled WGS sequence"/>
</dbReference>
<keyword evidence="2" id="KW-0472">Membrane</keyword>
<feature type="region of interest" description="Disordered" evidence="1">
    <location>
        <begin position="414"/>
        <end position="449"/>
    </location>
</feature>
<evidence type="ECO:0000313" key="3">
    <source>
        <dbReference type="EMBL" id="MCC5600766.1"/>
    </source>
</evidence>
<feature type="transmembrane region" description="Helical" evidence="2">
    <location>
        <begin position="310"/>
        <end position="327"/>
    </location>
</feature>
<evidence type="ECO:0000256" key="1">
    <source>
        <dbReference type="SAM" id="MobiDB-lite"/>
    </source>
</evidence>
<reference evidence="3 4" key="1">
    <citation type="journal article" date="2021" name="Microorganisms">
        <title>Genome Evolution of Filamentous Cyanobacterium Nostoc Species: From Facultative Symbiosis to Free Living.</title>
        <authorList>
            <person name="Huo D."/>
            <person name="Li H."/>
            <person name="Cai F."/>
            <person name="Guo X."/>
            <person name="Qiao Z."/>
            <person name="Wang W."/>
            <person name="Yu G."/>
            <person name="Li R."/>
        </authorList>
    </citation>
    <scope>NUCLEOTIDE SEQUENCE [LARGE SCALE GENOMIC DNA]</scope>
    <source>
        <strain evidence="3 4">CHAB 5714</strain>
    </source>
</reference>
<feature type="compositionally biased region" description="Polar residues" evidence="1">
    <location>
        <begin position="439"/>
        <end position="449"/>
    </location>
</feature>
<organism evidence="3 4">
    <name type="scientific">Nostoc favosum CHAB5714</name>
    <dbReference type="NCBI Taxonomy" id="2780399"/>
    <lineage>
        <taxon>Bacteria</taxon>
        <taxon>Bacillati</taxon>
        <taxon>Cyanobacteriota</taxon>
        <taxon>Cyanophyceae</taxon>
        <taxon>Nostocales</taxon>
        <taxon>Nostocaceae</taxon>
        <taxon>Nostoc</taxon>
        <taxon>Nostoc favosum</taxon>
    </lineage>
</organism>
<dbReference type="EMBL" id="JAIVFQ010000022">
    <property type="protein sequence ID" value="MCC5600766.1"/>
    <property type="molecule type" value="Genomic_DNA"/>
</dbReference>
<feature type="compositionally biased region" description="Polar residues" evidence="1">
    <location>
        <begin position="420"/>
        <end position="430"/>
    </location>
</feature>
<protein>
    <submittedName>
        <fullName evidence="3">Uncharacterized protein</fullName>
    </submittedName>
</protein>
<keyword evidence="4" id="KW-1185">Reference proteome</keyword>
<evidence type="ECO:0000256" key="2">
    <source>
        <dbReference type="SAM" id="Phobius"/>
    </source>
</evidence>
<feature type="transmembrane region" description="Helical" evidence="2">
    <location>
        <begin position="196"/>
        <end position="215"/>
    </location>
</feature>
<comment type="caution">
    <text evidence="3">The sequence shown here is derived from an EMBL/GenBank/DDBJ whole genome shotgun (WGS) entry which is preliminary data.</text>
</comment>
<gene>
    <name evidence="3" type="ORF">LC586_16445</name>
</gene>
<keyword evidence="2" id="KW-0812">Transmembrane</keyword>
<keyword evidence="2" id="KW-1133">Transmembrane helix</keyword>
<accession>A0ABS8IA78</accession>
<evidence type="ECO:0000313" key="4">
    <source>
        <dbReference type="Proteomes" id="UP001199525"/>
    </source>
</evidence>